<evidence type="ECO:0000313" key="2">
    <source>
        <dbReference type="EMBL" id="CAA9463066.1"/>
    </source>
</evidence>
<keyword evidence="1" id="KW-0732">Signal</keyword>
<gene>
    <name evidence="2" type="ORF">AVDCRST_MAG28-3645</name>
</gene>
<evidence type="ECO:0000256" key="1">
    <source>
        <dbReference type="SAM" id="SignalP"/>
    </source>
</evidence>
<name>A0A6J4R3E3_9ACTN</name>
<protein>
    <submittedName>
        <fullName evidence="2">Uncharacterized protein</fullName>
    </submittedName>
</protein>
<proteinExistence type="predicted"/>
<dbReference type="AlphaFoldDB" id="A0A6J4R3E3"/>
<organism evidence="2">
    <name type="scientific">uncultured Rubrobacteraceae bacterium</name>
    <dbReference type="NCBI Taxonomy" id="349277"/>
    <lineage>
        <taxon>Bacteria</taxon>
        <taxon>Bacillati</taxon>
        <taxon>Actinomycetota</taxon>
        <taxon>Rubrobacteria</taxon>
        <taxon>Rubrobacterales</taxon>
        <taxon>Rubrobacteraceae</taxon>
        <taxon>environmental samples</taxon>
    </lineage>
</organism>
<feature type="signal peptide" evidence="1">
    <location>
        <begin position="1"/>
        <end position="22"/>
    </location>
</feature>
<sequence length="77" mass="8678">MRERTRNHTLVRAVLLASLAFAALTALLIVPDTASAHRFGVDSVNNGQIRYEDYTRFGDAREFGVKEWNKLGSITIR</sequence>
<accession>A0A6J4R3E3</accession>
<feature type="chain" id="PRO_5039619936" evidence="1">
    <location>
        <begin position="23"/>
        <end position="77"/>
    </location>
</feature>
<reference evidence="2" key="1">
    <citation type="submission" date="2020-02" db="EMBL/GenBank/DDBJ databases">
        <authorList>
            <person name="Meier V. D."/>
        </authorList>
    </citation>
    <scope>NUCLEOTIDE SEQUENCE</scope>
    <source>
        <strain evidence="2">AVDCRST_MAG28</strain>
    </source>
</reference>
<dbReference type="EMBL" id="CADCVE010000092">
    <property type="protein sequence ID" value="CAA9463066.1"/>
    <property type="molecule type" value="Genomic_DNA"/>
</dbReference>